<feature type="domain" description="Ferrous iron transporter FeoA-like" evidence="2">
    <location>
        <begin position="1"/>
        <end position="72"/>
    </location>
</feature>
<dbReference type="InterPro" id="IPR007167">
    <property type="entry name" value="Fe-transptr_FeoA-like"/>
</dbReference>
<comment type="caution">
    <text evidence="3">The sequence shown here is derived from an EMBL/GenBank/DDBJ whole genome shotgun (WGS) entry which is preliminary data.</text>
</comment>
<dbReference type="Pfam" id="PF04023">
    <property type="entry name" value="FeoA"/>
    <property type="match status" value="1"/>
</dbReference>
<evidence type="ECO:0000313" key="4">
    <source>
        <dbReference type="Proteomes" id="UP001142175"/>
    </source>
</evidence>
<dbReference type="AlphaFoldDB" id="A0A9X2SXH1"/>
<accession>A0A9X2SXH1</accession>
<dbReference type="SMART" id="SM00899">
    <property type="entry name" value="FeoA"/>
    <property type="match status" value="1"/>
</dbReference>
<organism evidence="3 4">
    <name type="scientific">Aquiflexum gelatinilyticum</name>
    <dbReference type="NCBI Taxonomy" id="2961943"/>
    <lineage>
        <taxon>Bacteria</taxon>
        <taxon>Pseudomonadati</taxon>
        <taxon>Bacteroidota</taxon>
        <taxon>Cytophagia</taxon>
        <taxon>Cytophagales</taxon>
        <taxon>Cyclobacteriaceae</taxon>
        <taxon>Aquiflexum</taxon>
    </lineage>
</organism>
<evidence type="ECO:0000313" key="3">
    <source>
        <dbReference type="EMBL" id="MCR9013832.1"/>
    </source>
</evidence>
<keyword evidence="1" id="KW-0408">Iron</keyword>
<gene>
    <name evidence="3" type="ORF">NU887_02230</name>
</gene>
<evidence type="ECO:0000259" key="2">
    <source>
        <dbReference type="SMART" id="SM00899"/>
    </source>
</evidence>
<dbReference type="Gene3D" id="2.30.30.90">
    <property type="match status" value="1"/>
</dbReference>
<reference evidence="3" key="1">
    <citation type="submission" date="2022-08" db="EMBL/GenBank/DDBJ databases">
        <authorList>
            <person name="Zhang D."/>
        </authorList>
    </citation>
    <scope>NUCLEOTIDE SEQUENCE</scope>
    <source>
        <strain evidence="3">XJ19-11</strain>
    </source>
</reference>
<dbReference type="SUPFAM" id="SSF50037">
    <property type="entry name" value="C-terminal domain of transcriptional repressors"/>
    <property type="match status" value="1"/>
</dbReference>
<protein>
    <submittedName>
        <fullName evidence="3">Ferrous iron transport protein A</fullName>
    </submittedName>
</protein>
<sequence length="72" mass="7841">MTAANLTLQQSAFIDSIGDTDISINFLELGILPGKEIKLLKKAPFGGPMAFLIEENIIALRQQEAILINLKS</sequence>
<dbReference type="GO" id="GO:0046914">
    <property type="term" value="F:transition metal ion binding"/>
    <property type="evidence" value="ECO:0007669"/>
    <property type="project" value="InterPro"/>
</dbReference>
<dbReference type="RefSeq" id="WP_258421724.1">
    <property type="nucleotide sequence ID" value="NZ_JANAEZ010000001.1"/>
</dbReference>
<proteinExistence type="predicted"/>
<name>A0A9X2SXH1_9BACT</name>
<evidence type="ECO:0000256" key="1">
    <source>
        <dbReference type="ARBA" id="ARBA00023004"/>
    </source>
</evidence>
<keyword evidence="4" id="KW-1185">Reference proteome</keyword>
<dbReference type="EMBL" id="JANSUY010000001">
    <property type="protein sequence ID" value="MCR9013832.1"/>
    <property type="molecule type" value="Genomic_DNA"/>
</dbReference>
<dbReference type="Proteomes" id="UP001142175">
    <property type="component" value="Unassembled WGS sequence"/>
</dbReference>
<dbReference type="InterPro" id="IPR008988">
    <property type="entry name" value="Transcriptional_repressor_C"/>
</dbReference>
<dbReference type="InterPro" id="IPR038157">
    <property type="entry name" value="FeoA_core_dom"/>
</dbReference>